<organism evidence="1 2">
    <name type="scientific">Apiosordaria backusii</name>
    <dbReference type="NCBI Taxonomy" id="314023"/>
    <lineage>
        <taxon>Eukaryota</taxon>
        <taxon>Fungi</taxon>
        <taxon>Dikarya</taxon>
        <taxon>Ascomycota</taxon>
        <taxon>Pezizomycotina</taxon>
        <taxon>Sordariomycetes</taxon>
        <taxon>Sordariomycetidae</taxon>
        <taxon>Sordariales</taxon>
        <taxon>Lasiosphaeriaceae</taxon>
        <taxon>Apiosordaria</taxon>
    </lineage>
</organism>
<evidence type="ECO:0000313" key="1">
    <source>
        <dbReference type="EMBL" id="KAK0742049.1"/>
    </source>
</evidence>
<comment type="caution">
    <text evidence="1">The sequence shown here is derived from an EMBL/GenBank/DDBJ whole genome shotgun (WGS) entry which is preliminary data.</text>
</comment>
<protein>
    <submittedName>
        <fullName evidence="1">Uncharacterized protein</fullName>
    </submittedName>
</protein>
<dbReference type="Proteomes" id="UP001172159">
    <property type="component" value="Unassembled WGS sequence"/>
</dbReference>
<keyword evidence="2" id="KW-1185">Reference proteome</keyword>
<dbReference type="AlphaFoldDB" id="A0AA40K123"/>
<reference evidence="1" key="1">
    <citation type="submission" date="2023-06" db="EMBL/GenBank/DDBJ databases">
        <title>Genome-scale phylogeny and comparative genomics of the fungal order Sordariales.</title>
        <authorList>
            <consortium name="Lawrence Berkeley National Laboratory"/>
            <person name="Hensen N."/>
            <person name="Bonometti L."/>
            <person name="Westerberg I."/>
            <person name="Brannstrom I.O."/>
            <person name="Guillou S."/>
            <person name="Cros-Aarteil S."/>
            <person name="Calhoun S."/>
            <person name="Haridas S."/>
            <person name="Kuo A."/>
            <person name="Mondo S."/>
            <person name="Pangilinan J."/>
            <person name="Riley R."/>
            <person name="Labutti K."/>
            <person name="Andreopoulos B."/>
            <person name="Lipzen A."/>
            <person name="Chen C."/>
            <person name="Yanf M."/>
            <person name="Daum C."/>
            <person name="Ng V."/>
            <person name="Clum A."/>
            <person name="Steindorff A."/>
            <person name="Ohm R."/>
            <person name="Martin F."/>
            <person name="Silar P."/>
            <person name="Natvig D."/>
            <person name="Lalanne C."/>
            <person name="Gautier V."/>
            <person name="Ament-Velasquez S.L."/>
            <person name="Kruys A."/>
            <person name="Hutchinson M.I."/>
            <person name="Powell A.J."/>
            <person name="Barry K."/>
            <person name="Miller A.N."/>
            <person name="Grigoriev I.V."/>
            <person name="Debuchy R."/>
            <person name="Gladieux P."/>
            <person name="Thoren M.H."/>
            <person name="Johannesson H."/>
        </authorList>
    </citation>
    <scope>NUCLEOTIDE SEQUENCE</scope>
    <source>
        <strain evidence="1">CBS 540.89</strain>
    </source>
</reference>
<accession>A0AA40K123</accession>
<dbReference type="EMBL" id="JAUKTV010000003">
    <property type="protein sequence ID" value="KAK0742049.1"/>
    <property type="molecule type" value="Genomic_DNA"/>
</dbReference>
<evidence type="ECO:0000313" key="2">
    <source>
        <dbReference type="Proteomes" id="UP001172159"/>
    </source>
</evidence>
<name>A0AA40K123_9PEZI</name>
<sequence>MDALAAIALSGNILQFVEFAIKLLRSSGELYSKGDLTRNATIQESISRIREIANEKMNQCNEFEHKFRLAFAGEPLPEEVRRNDALILDLCSRCLEIAQSLQDVLERLKLPSNSPSRGWQSLLTALRTVLSEREIESHVARLTEIKSTLASTILSSLS</sequence>
<proteinExistence type="predicted"/>
<gene>
    <name evidence="1" type="ORF">B0T21DRAFT_123811</name>
</gene>